<comment type="caution">
    <text evidence="7">The sequence shown here is derived from an EMBL/GenBank/DDBJ whole genome shotgun (WGS) entry which is preliminary data.</text>
</comment>
<dbReference type="InterPro" id="IPR004776">
    <property type="entry name" value="Mem_transp_PIN-like"/>
</dbReference>
<dbReference type="Proteomes" id="UP000019484">
    <property type="component" value="Unassembled WGS sequence"/>
</dbReference>
<sequence length="549" mass="60336">MAPTGLLNSFLAAIQASLSVLLVIFYGGLAAHLNLLNQANSKAISKLCVRMFLPALLVVKIGSELHPDSAQRYLIIFIWAILCHLVSFVLGIVAHLWLGMPDWTTVALMFNNTTSYPLLLIAALDETGILRSLIVTDETTRAAVERAKSYFLVFATVSSCLTFAVGPRLIDSEHPPEQEDDEDEDGEEKDSDVDPNEHIHTHDTDPDTDPEDDGPSEQTGLLDRQRHSSLTPFGQQHNSFFPSLRKLSTAAAKTANKQQRQRRRTSIFTSSPIQIMQNRRASIVPRKQWVHLSPRTKWWLLFISDFFNAPLLGAIIGTVIGLITPLHRAFFNDTEDGGVFTAWLTSSLDNIGGLFVPLPVLVAGVSLYTSMREVRRNAIARRKLGSVSEEDDETSSLQDADTVEAGNGHGNSQANGPSSTAAGKAKAQANQTSKSTKLPWLTVTYILVIRFIIWPIASIGLIHALAARTNILGSDPMLWFTMMLMPTGPPAMKLITLVQVSDSTDEDEMNIAKLLTVSLKPSLNVFELSLLPPQLFFSLSSLLCVELMP</sequence>
<dbReference type="eggNOG" id="KOG2722">
    <property type="taxonomic scope" value="Eukaryota"/>
</dbReference>
<evidence type="ECO:0000256" key="4">
    <source>
        <dbReference type="ARBA" id="ARBA00023136"/>
    </source>
</evidence>
<dbReference type="RefSeq" id="XP_007726027.1">
    <property type="nucleotide sequence ID" value="XM_007727837.1"/>
</dbReference>
<feature type="transmembrane region" description="Helical" evidence="6">
    <location>
        <begin position="73"/>
        <end position="97"/>
    </location>
</feature>
<evidence type="ECO:0008006" key="9">
    <source>
        <dbReference type="Google" id="ProtNLM"/>
    </source>
</evidence>
<feature type="transmembrane region" description="Helical" evidence="6">
    <location>
        <begin position="443"/>
        <end position="466"/>
    </location>
</feature>
<organism evidence="7 8">
    <name type="scientific">Capronia coronata CBS 617.96</name>
    <dbReference type="NCBI Taxonomy" id="1182541"/>
    <lineage>
        <taxon>Eukaryota</taxon>
        <taxon>Fungi</taxon>
        <taxon>Dikarya</taxon>
        <taxon>Ascomycota</taxon>
        <taxon>Pezizomycotina</taxon>
        <taxon>Eurotiomycetes</taxon>
        <taxon>Chaetothyriomycetidae</taxon>
        <taxon>Chaetothyriales</taxon>
        <taxon>Herpotrichiellaceae</taxon>
        <taxon>Capronia</taxon>
    </lineage>
</organism>
<evidence type="ECO:0000256" key="5">
    <source>
        <dbReference type="SAM" id="MobiDB-lite"/>
    </source>
</evidence>
<protein>
    <recommendedName>
        <fullName evidence="9">Auxin efflux carrier</fullName>
    </recommendedName>
</protein>
<keyword evidence="8" id="KW-1185">Reference proteome</keyword>
<feature type="region of interest" description="Disordered" evidence="5">
    <location>
        <begin position="251"/>
        <end position="270"/>
    </location>
</feature>
<evidence type="ECO:0000256" key="3">
    <source>
        <dbReference type="ARBA" id="ARBA00022989"/>
    </source>
</evidence>
<dbReference type="STRING" id="1182541.W9Y2A9"/>
<dbReference type="GO" id="GO:0016020">
    <property type="term" value="C:membrane"/>
    <property type="evidence" value="ECO:0007669"/>
    <property type="project" value="UniProtKB-SubCell"/>
</dbReference>
<comment type="subcellular location">
    <subcellularLocation>
        <location evidence="1">Membrane</location>
        <topology evidence="1">Multi-pass membrane protein</topology>
    </subcellularLocation>
</comment>
<keyword evidence="3 6" id="KW-1133">Transmembrane helix</keyword>
<evidence type="ECO:0000313" key="7">
    <source>
        <dbReference type="EMBL" id="EXJ83341.1"/>
    </source>
</evidence>
<dbReference type="GO" id="GO:0055085">
    <property type="term" value="P:transmembrane transport"/>
    <property type="evidence" value="ECO:0007669"/>
    <property type="project" value="InterPro"/>
</dbReference>
<dbReference type="HOGENOM" id="CLU_032414_1_0_1"/>
<feature type="transmembrane region" description="Helical" evidence="6">
    <location>
        <begin position="103"/>
        <end position="124"/>
    </location>
</feature>
<proteinExistence type="predicted"/>
<feature type="transmembrane region" description="Helical" evidence="6">
    <location>
        <begin position="298"/>
        <end position="323"/>
    </location>
</feature>
<evidence type="ECO:0000256" key="6">
    <source>
        <dbReference type="SAM" id="Phobius"/>
    </source>
</evidence>
<dbReference type="PANTHER" id="PTHR31794">
    <property type="entry name" value="AUXIN EFFLUX TRANSPORTER FAMILY PROTEIN (EUROFUNG)"/>
    <property type="match status" value="1"/>
</dbReference>
<dbReference type="PANTHER" id="PTHR31794:SF4">
    <property type="entry name" value="AUXIN EFFLUX TRANSPORTER FAMILY PROTEIN (EUROFUNG)"/>
    <property type="match status" value="1"/>
</dbReference>
<name>W9Y2A9_9EURO</name>
<dbReference type="GO" id="GO:0005783">
    <property type="term" value="C:endoplasmic reticulum"/>
    <property type="evidence" value="ECO:0007669"/>
    <property type="project" value="TreeGrafter"/>
</dbReference>
<gene>
    <name evidence="7" type="ORF">A1O1_06962</name>
</gene>
<accession>W9Y2A9</accession>
<feature type="region of interest" description="Disordered" evidence="5">
    <location>
        <begin position="170"/>
        <end position="220"/>
    </location>
</feature>
<evidence type="ECO:0000313" key="8">
    <source>
        <dbReference type="Proteomes" id="UP000019484"/>
    </source>
</evidence>
<dbReference type="OrthoDB" id="191139at2759"/>
<feature type="region of interest" description="Disordered" evidence="5">
    <location>
        <begin position="389"/>
        <end position="429"/>
    </location>
</feature>
<dbReference type="EMBL" id="AMWN01000006">
    <property type="protein sequence ID" value="EXJ83341.1"/>
    <property type="molecule type" value="Genomic_DNA"/>
</dbReference>
<reference evidence="7 8" key="1">
    <citation type="submission" date="2013-03" db="EMBL/GenBank/DDBJ databases">
        <title>The Genome Sequence of Capronia coronata CBS 617.96.</title>
        <authorList>
            <consortium name="The Broad Institute Genomics Platform"/>
            <person name="Cuomo C."/>
            <person name="de Hoog S."/>
            <person name="Gorbushina A."/>
            <person name="Walker B."/>
            <person name="Young S.K."/>
            <person name="Zeng Q."/>
            <person name="Gargeya S."/>
            <person name="Fitzgerald M."/>
            <person name="Haas B."/>
            <person name="Abouelleil A."/>
            <person name="Allen A.W."/>
            <person name="Alvarado L."/>
            <person name="Arachchi H.M."/>
            <person name="Berlin A.M."/>
            <person name="Chapman S.B."/>
            <person name="Gainer-Dewar J."/>
            <person name="Goldberg J."/>
            <person name="Griggs A."/>
            <person name="Gujja S."/>
            <person name="Hansen M."/>
            <person name="Howarth C."/>
            <person name="Imamovic A."/>
            <person name="Ireland A."/>
            <person name="Larimer J."/>
            <person name="McCowan C."/>
            <person name="Murphy C."/>
            <person name="Pearson M."/>
            <person name="Poon T.W."/>
            <person name="Priest M."/>
            <person name="Roberts A."/>
            <person name="Saif S."/>
            <person name="Shea T."/>
            <person name="Sisk P."/>
            <person name="Sykes S."/>
            <person name="Wortman J."/>
            <person name="Nusbaum C."/>
            <person name="Birren B."/>
        </authorList>
    </citation>
    <scope>NUCLEOTIDE SEQUENCE [LARGE SCALE GENOMIC DNA]</scope>
    <source>
        <strain evidence="7 8">CBS 617.96</strain>
    </source>
</reference>
<feature type="compositionally biased region" description="Acidic residues" evidence="5">
    <location>
        <begin position="178"/>
        <end position="194"/>
    </location>
</feature>
<feature type="compositionally biased region" description="Acidic residues" evidence="5">
    <location>
        <begin position="206"/>
        <end position="215"/>
    </location>
</feature>
<keyword evidence="4 6" id="KW-0472">Membrane</keyword>
<evidence type="ECO:0000256" key="2">
    <source>
        <dbReference type="ARBA" id="ARBA00022692"/>
    </source>
</evidence>
<feature type="compositionally biased region" description="Polar residues" evidence="5">
    <location>
        <begin position="410"/>
        <end position="421"/>
    </location>
</feature>
<keyword evidence="2 6" id="KW-0812">Transmembrane</keyword>
<dbReference type="AlphaFoldDB" id="W9Y2A9"/>
<feature type="compositionally biased region" description="Basic and acidic residues" evidence="5">
    <location>
        <begin position="195"/>
        <end position="205"/>
    </location>
</feature>
<dbReference type="Pfam" id="PF03547">
    <property type="entry name" value="Mem_trans"/>
    <property type="match status" value="1"/>
</dbReference>
<feature type="transmembrane region" description="Helical" evidence="6">
    <location>
        <begin position="351"/>
        <end position="371"/>
    </location>
</feature>
<dbReference type="GeneID" id="19161826"/>
<evidence type="ECO:0000256" key="1">
    <source>
        <dbReference type="ARBA" id="ARBA00004141"/>
    </source>
</evidence>
<feature type="transmembrane region" description="Helical" evidence="6">
    <location>
        <begin position="7"/>
        <end position="31"/>
    </location>
</feature>